<evidence type="ECO:0000256" key="1">
    <source>
        <dbReference type="ARBA" id="ARBA00004123"/>
    </source>
</evidence>
<evidence type="ECO:0008006" key="10">
    <source>
        <dbReference type="Google" id="ProtNLM"/>
    </source>
</evidence>
<keyword evidence="3" id="KW-0963">Cytoplasm</keyword>
<gene>
    <name evidence="8" type="ORF">BQ4739_LOCUS6714</name>
</gene>
<dbReference type="AlphaFoldDB" id="A0A383VNF5"/>
<feature type="region of interest" description="Disordered" evidence="7">
    <location>
        <begin position="234"/>
        <end position="255"/>
    </location>
</feature>
<organism evidence="8 9">
    <name type="scientific">Tetradesmus obliquus</name>
    <name type="common">Green alga</name>
    <name type="synonym">Acutodesmus obliquus</name>
    <dbReference type="NCBI Taxonomy" id="3088"/>
    <lineage>
        <taxon>Eukaryota</taxon>
        <taxon>Viridiplantae</taxon>
        <taxon>Chlorophyta</taxon>
        <taxon>core chlorophytes</taxon>
        <taxon>Chlorophyceae</taxon>
        <taxon>CS clade</taxon>
        <taxon>Sphaeropleales</taxon>
        <taxon>Scenedesmaceae</taxon>
        <taxon>Tetradesmus</taxon>
    </lineage>
</organism>
<evidence type="ECO:0000256" key="5">
    <source>
        <dbReference type="ARBA" id="ARBA00023242"/>
    </source>
</evidence>
<evidence type="ECO:0000313" key="9">
    <source>
        <dbReference type="Proteomes" id="UP000256970"/>
    </source>
</evidence>
<dbReference type="PANTHER" id="PTHR12493:SF0">
    <property type="entry name" value="CUE DOMAIN-CONTAINING PROTEIN 2"/>
    <property type="match status" value="1"/>
</dbReference>
<feature type="coiled-coil region" evidence="6">
    <location>
        <begin position="189"/>
        <end position="216"/>
    </location>
</feature>
<feature type="region of interest" description="Disordered" evidence="7">
    <location>
        <begin position="120"/>
        <end position="141"/>
    </location>
</feature>
<keyword evidence="9" id="KW-1185">Reference proteome</keyword>
<protein>
    <recommendedName>
        <fullName evidence="10">CUE domain-containing protein</fullName>
    </recommendedName>
</protein>
<dbReference type="Proteomes" id="UP000256970">
    <property type="component" value="Unassembled WGS sequence"/>
</dbReference>
<dbReference type="EMBL" id="FNXT01000692">
    <property type="protein sequence ID" value="SZX66282.1"/>
    <property type="molecule type" value="Genomic_DNA"/>
</dbReference>
<name>A0A383VNF5_TETOB</name>
<keyword evidence="5" id="KW-0539">Nucleus</keyword>
<dbReference type="GO" id="GO:0005634">
    <property type="term" value="C:nucleus"/>
    <property type="evidence" value="ECO:0007669"/>
    <property type="project" value="UniProtKB-SubCell"/>
</dbReference>
<sequence>MAAERAVQVLLGSVGHAGQLDGELLQYISSILEDPDPEGCLEVLTELLAGAVPCFGNKNSEEQTQLVLQLLDDVKAQQAPQQQNQTSSMQSSDNLDAVVEVFKQASLQSRQQDAACTDITNKLPQGTGSSSSSTSREGLPSQDLSPLLDLCPASISQDFLACMLQSSFRGDVQAAADWLLECPDLLAQQESWQQQQEEQQQRRQQEQEELRKTKQQIVERFDLQVVHSMPAKPKHGVDLLPVPKKGDQQQGKVRYRDGQVVSCKGDKYIIEKVGEEWDGGSKGKVYTKGKRGVGYR</sequence>
<evidence type="ECO:0000256" key="3">
    <source>
        <dbReference type="ARBA" id="ARBA00022490"/>
    </source>
</evidence>
<evidence type="ECO:0000256" key="2">
    <source>
        <dbReference type="ARBA" id="ARBA00004496"/>
    </source>
</evidence>
<proteinExistence type="predicted"/>
<evidence type="ECO:0000313" key="8">
    <source>
        <dbReference type="EMBL" id="SZX66282.1"/>
    </source>
</evidence>
<evidence type="ECO:0000256" key="6">
    <source>
        <dbReference type="SAM" id="Coils"/>
    </source>
</evidence>
<evidence type="ECO:0000256" key="4">
    <source>
        <dbReference type="ARBA" id="ARBA00022786"/>
    </source>
</evidence>
<comment type="subcellular location">
    <subcellularLocation>
        <location evidence="2">Cytoplasm</location>
    </subcellularLocation>
    <subcellularLocation>
        <location evidence="1">Nucleus</location>
    </subcellularLocation>
</comment>
<keyword evidence="6" id="KW-0175">Coiled coil</keyword>
<feature type="compositionally biased region" description="Low complexity" evidence="7">
    <location>
        <begin position="126"/>
        <end position="141"/>
    </location>
</feature>
<accession>A0A383VNF5</accession>
<dbReference type="GO" id="GO:0005737">
    <property type="term" value="C:cytoplasm"/>
    <property type="evidence" value="ECO:0007669"/>
    <property type="project" value="UniProtKB-SubCell"/>
</dbReference>
<keyword evidence="4" id="KW-0833">Ubl conjugation pathway</keyword>
<dbReference type="PANTHER" id="PTHR12493">
    <property type="entry name" value="CUE DOMAIN CONTAINING 2"/>
    <property type="match status" value="1"/>
</dbReference>
<evidence type="ECO:0000256" key="7">
    <source>
        <dbReference type="SAM" id="MobiDB-lite"/>
    </source>
</evidence>
<reference evidence="8 9" key="1">
    <citation type="submission" date="2016-10" db="EMBL/GenBank/DDBJ databases">
        <authorList>
            <person name="Cai Z."/>
        </authorList>
    </citation>
    <scope>NUCLEOTIDE SEQUENCE [LARGE SCALE GENOMIC DNA]</scope>
</reference>